<dbReference type="Proteomes" id="UP001599756">
    <property type="component" value="Unassembled WGS sequence"/>
</dbReference>
<dbReference type="EMBL" id="JBHYTS010000111">
    <property type="protein sequence ID" value="MFE1755775.1"/>
    <property type="molecule type" value="Genomic_DNA"/>
</dbReference>
<dbReference type="RefSeq" id="WP_381843443.1">
    <property type="nucleotide sequence ID" value="NZ_JBHYTS010000111.1"/>
</dbReference>
<gene>
    <name evidence="2" type="ORF">ACFW88_35505</name>
</gene>
<protein>
    <submittedName>
        <fullName evidence="2">Uncharacterized protein</fullName>
    </submittedName>
</protein>
<evidence type="ECO:0000256" key="1">
    <source>
        <dbReference type="SAM" id="MobiDB-lite"/>
    </source>
</evidence>
<sequence>MSVPRRGLTPPSASGAKPPRPEEPFNRFTATWCATSTDCALHGRDATAEYDARVAGILTSRH</sequence>
<keyword evidence="3" id="KW-1185">Reference proteome</keyword>
<proteinExistence type="predicted"/>
<name>A0ABW6HGL8_9ACTN</name>
<reference evidence="2 3" key="1">
    <citation type="submission" date="2024-09" db="EMBL/GenBank/DDBJ databases">
        <title>The Natural Products Discovery Center: Release of the First 8490 Sequenced Strains for Exploring Actinobacteria Biosynthetic Diversity.</title>
        <authorList>
            <person name="Kalkreuter E."/>
            <person name="Kautsar S.A."/>
            <person name="Yang D."/>
            <person name="Bader C.D."/>
            <person name="Teijaro C.N."/>
            <person name="Fluegel L."/>
            <person name="Davis C.M."/>
            <person name="Simpson J.R."/>
            <person name="Lauterbach L."/>
            <person name="Steele A.D."/>
            <person name="Gui C."/>
            <person name="Meng S."/>
            <person name="Li G."/>
            <person name="Viehrig K."/>
            <person name="Ye F."/>
            <person name="Su P."/>
            <person name="Kiefer A.F."/>
            <person name="Nichols A."/>
            <person name="Cepeda A.J."/>
            <person name="Yan W."/>
            <person name="Fan B."/>
            <person name="Jiang Y."/>
            <person name="Adhikari A."/>
            <person name="Zheng C.-J."/>
            <person name="Schuster L."/>
            <person name="Cowan T.M."/>
            <person name="Smanski M.J."/>
            <person name="Chevrette M.G."/>
            <person name="De Carvalho L.P.S."/>
            <person name="Shen B."/>
        </authorList>
    </citation>
    <scope>NUCLEOTIDE SEQUENCE [LARGE SCALE GENOMIC DNA]</scope>
    <source>
        <strain evidence="2 3">NPDC059500</strain>
    </source>
</reference>
<evidence type="ECO:0000313" key="3">
    <source>
        <dbReference type="Proteomes" id="UP001599756"/>
    </source>
</evidence>
<feature type="region of interest" description="Disordered" evidence="1">
    <location>
        <begin position="1"/>
        <end position="25"/>
    </location>
</feature>
<organism evidence="2 3">
    <name type="scientific">Streptomyces anandii</name>
    <dbReference type="NCBI Taxonomy" id="285454"/>
    <lineage>
        <taxon>Bacteria</taxon>
        <taxon>Bacillati</taxon>
        <taxon>Actinomycetota</taxon>
        <taxon>Actinomycetes</taxon>
        <taxon>Kitasatosporales</taxon>
        <taxon>Streptomycetaceae</taxon>
        <taxon>Streptomyces</taxon>
    </lineage>
</organism>
<accession>A0ABW6HGL8</accession>
<evidence type="ECO:0000313" key="2">
    <source>
        <dbReference type="EMBL" id="MFE1755775.1"/>
    </source>
</evidence>
<comment type="caution">
    <text evidence="2">The sequence shown here is derived from an EMBL/GenBank/DDBJ whole genome shotgun (WGS) entry which is preliminary data.</text>
</comment>